<dbReference type="PROSITE" id="PS51864">
    <property type="entry name" value="ASTACIN"/>
    <property type="match status" value="1"/>
</dbReference>
<dbReference type="PANTHER" id="PTHR10127">
    <property type="entry name" value="DISCOIDIN, CUB, EGF, LAMININ , AND ZINC METALLOPROTEASE DOMAIN CONTAINING"/>
    <property type="match status" value="1"/>
</dbReference>
<dbReference type="Gene3D" id="4.10.400.10">
    <property type="entry name" value="Low-density Lipoprotein Receptor"/>
    <property type="match status" value="2"/>
</dbReference>
<name>A0ABN7SH61_OIKDI</name>
<dbReference type="PROSITE" id="PS50068">
    <property type="entry name" value="LDLRA_2"/>
    <property type="match status" value="2"/>
</dbReference>
<evidence type="ECO:0000259" key="15">
    <source>
        <dbReference type="PROSITE" id="PS51864"/>
    </source>
</evidence>
<proteinExistence type="predicted"/>
<feature type="binding site" evidence="12">
    <location>
        <position position="755"/>
    </location>
    <ligand>
        <name>Zn(2+)</name>
        <dbReference type="ChEBI" id="CHEBI:29105"/>
        <note>catalytic</note>
    </ligand>
</feature>
<keyword evidence="7" id="KW-1133">Transmembrane helix</keyword>
<dbReference type="SMART" id="SM00192">
    <property type="entry name" value="LDLa"/>
    <property type="match status" value="2"/>
</dbReference>
<keyword evidence="1 10" id="KW-0245">EGF-like domain</keyword>
<dbReference type="PROSITE" id="PS01187">
    <property type="entry name" value="EGF_CA"/>
    <property type="match status" value="1"/>
</dbReference>
<dbReference type="PRINTS" id="PR00480">
    <property type="entry name" value="ASTACIN"/>
</dbReference>
<feature type="disulfide bond" evidence="11">
    <location>
        <begin position="233"/>
        <end position="248"/>
    </location>
</feature>
<feature type="binding site" evidence="12">
    <location>
        <position position="745"/>
    </location>
    <ligand>
        <name>Zn(2+)</name>
        <dbReference type="ChEBI" id="CHEBI:29105"/>
        <note>catalytic</note>
    </ligand>
</feature>
<dbReference type="InterPro" id="IPR024079">
    <property type="entry name" value="MetalloPept_cat_dom_sf"/>
</dbReference>
<dbReference type="InterPro" id="IPR006026">
    <property type="entry name" value="Peptidase_Metallo"/>
</dbReference>
<evidence type="ECO:0000256" key="10">
    <source>
        <dbReference type="PROSITE-ProRule" id="PRU00076"/>
    </source>
</evidence>
<evidence type="ECO:0000259" key="14">
    <source>
        <dbReference type="PROSITE" id="PS50026"/>
    </source>
</evidence>
<evidence type="ECO:0000256" key="12">
    <source>
        <dbReference type="PROSITE-ProRule" id="PRU01211"/>
    </source>
</evidence>
<dbReference type="CDD" id="cd00112">
    <property type="entry name" value="LDLa"/>
    <property type="match status" value="1"/>
</dbReference>
<dbReference type="InterPro" id="IPR000152">
    <property type="entry name" value="EGF-type_Asp/Asn_hydroxyl_site"/>
</dbReference>
<dbReference type="InterPro" id="IPR018097">
    <property type="entry name" value="EGF_Ca-bd_CS"/>
</dbReference>
<dbReference type="PROSITE" id="PS00010">
    <property type="entry name" value="ASX_HYDROXYL"/>
    <property type="match status" value="1"/>
</dbReference>
<evidence type="ECO:0000256" key="13">
    <source>
        <dbReference type="RuleBase" id="RU361183"/>
    </source>
</evidence>
<dbReference type="InterPro" id="IPR001881">
    <property type="entry name" value="EGF-like_Ca-bd_dom"/>
</dbReference>
<comment type="cofactor">
    <cofactor evidence="12 13">
        <name>Zn(2+)</name>
        <dbReference type="ChEBI" id="CHEBI:29105"/>
    </cofactor>
    <text evidence="12 13">Binds 1 zinc ion per subunit.</text>
</comment>
<dbReference type="SMART" id="SM00181">
    <property type="entry name" value="EGF"/>
    <property type="match status" value="4"/>
</dbReference>
<evidence type="ECO:0000256" key="9">
    <source>
        <dbReference type="ARBA" id="ARBA00023157"/>
    </source>
</evidence>
<keyword evidence="7" id="KW-0472">Membrane</keyword>
<dbReference type="InterPro" id="IPR049883">
    <property type="entry name" value="NOTCH1_EGF-like"/>
</dbReference>
<dbReference type="PROSITE" id="PS01186">
    <property type="entry name" value="EGF_2"/>
    <property type="match status" value="1"/>
</dbReference>
<dbReference type="SMART" id="SM00179">
    <property type="entry name" value="EGF_CA"/>
    <property type="match status" value="4"/>
</dbReference>
<reference evidence="16 17" key="1">
    <citation type="submission" date="2021-04" db="EMBL/GenBank/DDBJ databases">
        <authorList>
            <person name="Bliznina A."/>
        </authorList>
    </citation>
    <scope>NUCLEOTIDE SEQUENCE [LARGE SCALE GENOMIC DNA]</scope>
</reference>
<dbReference type="SUPFAM" id="SSF57196">
    <property type="entry name" value="EGF/Laminin"/>
    <property type="match status" value="1"/>
</dbReference>
<evidence type="ECO:0000256" key="5">
    <source>
        <dbReference type="ARBA" id="ARBA00022801"/>
    </source>
</evidence>
<dbReference type="Gene3D" id="2.10.25.10">
    <property type="entry name" value="Laminin"/>
    <property type="match status" value="3"/>
</dbReference>
<dbReference type="InterPro" id="IPR001506">
    <property type="entry name" value="Peptidase_M12A"/>
</dbReference>
<feature type="active site" evidence="12">
    <location>
        <position position="746"/>
    </location>
</feature>
<evidence type="ECO:0000256" key="4">
    <source>
        <dbReference type="ARBA" id="ARBA00022723"/>
    </source>
</evidence>
<feature type="domain" description="EGF-like" evidence="14">
    <location>
        <begin position="1137"/>
        <end position="1178"/>
    </location>
</feature>
<evidence type="ECO:0000256" key="1">
    <source>
        <dbReference type="ARBA" id="ARBA00022536"/>
    </source>
</evidence>
<sequence length="1222" mass="136840">MRLMKEPTFVPFTLSNFWKYLYSLPHVTNEDCDIVLVDPTKNRKHESQEKRVCKAGCAEKIEGLRKEFSVLSTEAKCDDDISLGQMLLHTLGAEYEHRRRVARKYLTFAFEESEIRVRNCRYNGSPLTCTGCSRIPTTVTDVDHKESGAPYDPLSIMSLPSGGCSKKMDSVREDFITSSIGPLVARSRFSAEDILGIQNLYCPHFNTYNFCDDYQPVGEFTKYRLRYPVSFRCDGSSDCFDGSDEDDCACTERYCAGASAKCSLGECKCRHGFELDPSGETSACFPEYDALCSDGYCNSLDDKCEIKSNTQTCLSKSFCGTQIKHNHLLPNYLEYRLVNSFQGDTSTCSSHVEINSKVFNLTNEIVNLHPVYALYTNSPSHSKFLCFRSDFGWVLVDKVINSCDTTCGIEWFYPEDTYCLGESDSRIMVWDTVHSMFRSFEQVLCSGGTGEATEYRDEFGCFSHFDGKIKKTSMMNECVLNPSSCDALPNSSCVDTNGGFLCICDRGFVKNEFGECVDIDECDTEQQMCPASMSCLNTVGSFDCLCGVMSESHFPIPEFDTHSVLTIDGINGQRNNKDVREKPERDDVDLLGDIRFTSSQAARLAQRGVFPPERFIDSNPSLMLSERKIKGFARDADDTVKKWKDYFDETSSKYQVPWIFSPTYPPEWQPYVRAALAEFERSTCIKTVEISSSEVDNWDSVIYVHRGENGPVGAAGCWSYVGNAQLGLQHLSLSGGCTNTKTVQHEFIHALGFWHEQQRGDFASNINMNKEAYSCDESFWGPTYQCLMDCEDGFSQWKDLHSPYDFDSIMHYYGNTCSDGSIPLMTHKGTTAGVEPNPPGDRMTTQDALQINAFYECPIQRTFSCNTWNYPSQSVYLESRRCDGVLDCIDGSDEDPAKCNTENNCSNQIQLAGNIYVKSGDANGRLVYLSQDRLRKLCFHSKTLIGHGYWIVVENVEGQEASCESTCGAIIMAELPEWSRCVDGATFKTYDSVTQQWKEHSNPIFYTATSDDNVLTTTTTTTTTTLGVNDYVQLSGVSVHKKYNGLYVKSGILNGEDYFSKKFRGTSRAETESHFLFLSESGNSWIVSSELNSQSGDLYLSVVGGATLETSESWFQKVGGEWIEASISTEIANNMLPVDECETIENPCSDPLKSCVDKLDGYSCECISGYVEEGNSCVDFEECKFEGTCESGYICTELIGSYKCVCPVSQPVSDSYNTSFIF</sequence>
<evidence type="ECO:0000313" key="17">
    <source>
        <dbReference type="Proteomes" id="UP001158576"/>
    </source>
</evidence>
<evidence type="ECO:0000256" key="8">
    <source>
        <dbReference type="ARBA" id="ARBA00023049"/>
    </source>
</evidence>
<evidence type="ECO:0000256" key="7">
    <source>
        <dbReference type="ARBA" id="ARBA00022989"/>
    </source>
</evidence>
<dbReference type="EC" id="3.4.24.-" evidence="13"/>
<dbReference type="PANTHER" id="PTHR10127:SF780">
    <property type="entry name" value="METALLOENDOPEPTIDASE"/>
    <property type="match status" value="1"/>
</dbReference>
<dbReference type="Pfam" id="PF01400">
    <property type="entry name" value="Astacin"/>
    <property type="match status" value="1"/>
</dbReference>
<keyword evidence="4 12" id="KW-0479">Metal-binding</keyword>
<evidence type="ECO:0000256" key="2">
    <source>
        <dbReference type="ARBA" id="ARBA00022670"/>
    </source>
</evidence>
<feature type="binding site" evidence="12">
    <location>
        <position position="749"/>
    </location>
    <ligand>
        <name>Zn(2+)</name>
        <dbReference type="ChEBI" id="CHEBI:29105"/>
        <note>catalytic</note>
    </ligand>
</feature>
<keyword evidence="2 12" id="KW-0645">Protease</keyword>
<dbReference type="SUPFAM" id="SSF55486">
    <property type="entry name" value="Metalloproteases ('zincins'), catalytic domain"/>
    <property type="match status" value="1"/>
</dbReference>
<evidence type="ECO:0000256" key="3">
    <source>
        <dbReference type="ARBA" id="ARBA00022692"/>
    </source>
</evidence>
<comment type="caution">
    <text evidence="10">Lacks conserved residue(s) required for the propagation of feature annotation.</text>
</comment>
<keyword evidence="6 12" id="KW-0862">Zinc</keyword>
<evidence type="ECO:0000256" key="11">
    <source>
        <dbReference type="PROSITE-ProRule" id="PRU00124"/>
    </source>
</evidence>
<keyword evidence="17" id="KW-1185">Reference proteome</keyword>
<protein>
    <recommendedName>
        <fullName evidence="13">Metalloendopeptidase</fullName>
        <ecNumber evidence="13">3.4.24.-</ecNumber>
    </recommendedName>
</protein>
<keyword evidence="3" id="KW-0812">Transmembrane</keyword>
<dbReference type="Proteomes" id="UP001158576">
    <property type="component" value="Chromosome XSR"/>
</dbReference>
<evidence type="ECO:0000256" key="6">
    <source>
        <dbReference type="ARBA" id="ARBA00022833"/>
    </source>
</evidence>
<organism evidence="16 17">
    <name type="scientific">Oikopleura dioica</name>
    <name type="common">Tunicate</name>
    <dbReference type="NCBI Taxonomy" id="34765"/>
    <lineage>
        <taxon>Eukaryota</taxon>
        <taxon>Metazoa</taxon>
        <taxon>Chordata</taxon>
        <taxon>Tunicata</taxon>
        <taxon>Appendicularia</taxon>
        <taxon>Copelata</taxon>
        <taxon>Oikopleuridae</taxon>
        <taxon>Oikopleura</taxon>
    </lineage>
</organism>
<dbReference type="EMBL" id="OU015569">
    <property type="protein sequence ID" value="CAG5098223.1"/>
    <property type="molecule type" value="Genomic_DNA"/>
</dbReference>
<dbReference type="Pfam" id="PF07645">
    <property type="entry name" value="EGF_CA"/>
    <property type="match status" value="4"/>
</dbReference>
<dbReference type="CDD" id="cd00054">
    <property type="entry name" value="EGF_CA"/>
    <property type="match status" value="2"/>
</dbReference>
<gene>
    <name evidence="16" type="ORF">OKIOD_LOCUS7033</name>
</gene>
<dbReference type="InterPro" id="IPR036055">
    <property type="entry name" value="LDL_receptor-like_sf"/>
</dbReference>
<keyword evidence="9 11" id="KW-1015">Disulfide bond</keyword>
<dbReference type="Gene3D" id="3.40.390.10">
    <property type="entry name" value="Collagenase (Catalytic Domain)"/>
    <property type="match status" value="2"/>
</dbReference>
<feature type="domain" description="Peptidase M12A" evidence="15">
    <location>
        <begin position="633"/>
        <end position="858"/>
    </location>
</feature>
<keyword evidence="8 12" id="KW-0482">Metalloprotease</keyword>
<dbReference type="PROSITE" id="PS50026">
    <property type="entry name" value="EGF_3"/>
    <property type="match status" value="1"/>
</dbReference>
<dbReference type="InterPro" id="IPR000742">
    <property type="entry name" value="EGF"/>
</dbReference>
<evidence type="ECO:0000313" key="16">
    <source>
        <dbReference type="EMBL" id="CAG5098223.1"/>
    </source>
</evidence>
<keyword evidence="5 12" id="KW-0378">Hydrolase</keyword>
<accession>A0ABN7SH61</accession>
<dbReference type="SMART" id="SM00235">
    <property type="entry name" value="ZnMc"/>
    <property type="match status" value="1"/>
</dbReference>
<dbReference type="InterPro" id="IPR002172">
    <property type="entry name" value="LDrepeatLR_classA_rpt"/>
</dbReference>